<name>A0A3E4LIE2_9FIRM</name>
<keyword evidence="1" id="KW-0812">Transmembrane</keyword>
<gene>
    <name evidence="2" type="ORF">DXD17_12625</name>
</gene>
<evidence type="ECO:0000313" key="3">
    <source>
        <dbReference type="Proteomes" id="UP000260793"/>
    </source>
</evidence>
<evidence type="ECO:0000313" key="2">
    <source>
        <dbReference type="EMBL" id="RGK37309.1"/>
    </source>
</evidence>
<dbReference type="Proteomes" id="UP000260793">
    <property type="component" value="Unassembled WGS sequence"/>
</dbReference>
<accession>A0A3E4LIE2</accession>
<proteinExistence type="predicted"/>
<comment type="caution">
    <text evidence="2">The sequence shown here is derived from an EMBL/GenBank/DDBJ whole genome shotgun (WGS) entry which is preliminary data.</text>
</comment>
<keyword evidence="1" id="KW-0472">Membrane</keyword>
<organism evidence="2 3">
    <name type="scientific">[Ruminococcus] lactaris</name>
    <dbReference type="NCBI Taxonomy" id="46228"/>
    <lineage>
        <taxon>Bacteria</taxon>
        <taxon>Bacillati</taxon>
        <taxon>Bacillota</taxon>
        <taxon>Clostridia</taxon>
        <taxon>Lachnospirales</taxon>
        <taxon>Lachnospiraceae</taxon>
        <taxon>Mediterraneibacter</taxon>
    </lineage>
</organism>
<dbReference type="EMBL" id="QSQN01000041">
    <property type="protein sequence ID" value="RGK37309.1"/>
    <property type="molecule type" value="Genomic_DNA"/>
</dbReference>
<evidence type="ECO:0000256" key="1">
    <source>
        <dbReference type="SAM" id="Phobius"/>
    </source>
</evidence>
<feature type="transmembrane region" description="Helical" evidence="1">
    <location>
        <begin position="49"/>
        <end position="71"/>
    </location>
</feature>
<dbReference type="RefSeq" id="WP_117688620.1">
    <property type="nucleotide sequence ID" value="NZ_CAUFBW010000002.1"/>
</dbReference>
<feature type="transmembrane region" description="Helical" evidence="1">
    <location>
        <begin position="21"/>
        <end position="37"/>
    </location>
</feature>
<feature type="transmembrane region" description="Helical" evidence="1">
    <location>
        <begin position="83"/>
        <end position="103"/>
    </location>
</feature>
<reference evidence="2 3" key="1">
    <citation type="submission" date="2018-08" db="EMBL/GenBank/DDBJ databases">
        <title>A genome reference for cultivated species of the human gut microbiota.</title>
        <authorList>
            <person name="Zou Y."/>
            <person name="Xue W."/>
            <person name="Luo G."/>
        </authorList>
    </citation>
    <scope>NUCLEOTIDE SEQUENCE [LARGE SCALE GENOMIC DNA]</scope>
    <source>
        <strain evidence="2 3">TF11-7</strain>
    </source>
</reference>
<sequence length="140" mass="15586">MNYLFTKILGEFELERFIRRLSIGVVLTIVITIWMGVTEGFGHEGVGAAIVAALWLVEGITYGKGIMLAITPRGVDVDFMAKALWFGVSFAIGVMAGGILFVIDTLRAISYCITRKNAERDAQYEMHDEEDQTGTFENRE</sequence>
<dbReference type="AlphaFoldDB" id="A0A3E4LIE2"/>
<keyword evidence="1" id="KW-1133">Transmembrane helix</keyword>
<protein>
    <submittedName>
        <fullName evidence="2">Uncharacterized protein</fullName>
    </submittedName>
</protein>